<accession>A0A1G6MXV4</accession>
<proteinExistence type="predicted"/>
<dbReference type="AlphaFoldDB" id="A0A1G6MXV4"/>
<evidence type="ECO:0000313" key="1">
    <source>
        <dbReference type="EMBL" id="SDC60400.1"/>
    </source>
</evidence>
<keyword evidence="1" id="KW-0808">Transferase</keyword>
<name>A0A1G6MXV4_9BACI</name>
<dbReference type="Pfam" id="PF08843">
    <property type="entry name" value="AbiEii"/>
    <property type="match status" value="1"/>
</dbReference>
<reference evidence="2" key="1">
    <citation type="submission" date="2016-09" db="EMBL/GenBank/DDBJ databases">
        <authorList>
            <person name="Varghese N."/>
            <person name="Submissions S."/>
        </authorList>
    </citation>
    <scope>NUCLEOTIDE SEQUENCE [LARGE SCALE GENOMIC DNA]</scope>
    <source>
        <strain evidence="2">S5</strain>
    </source>
</reference>
<gene>
    <name evidence="1" type="ORF">SAMN05421734_1136</name>
</gene>
<sequence>MNEFLNEIRELTILSLFSDDELMDILVLKGGNALELSYELNSRASMDIDVSMSKDFSDFGLTVKDVEEKLEYQLNQIFSEKDYTVFDIKLEERPKQKRTVDDLNWGGYVVKFKVIDSSKYEHIGEDNIDKLRRSSLSVTETDKKVVQVDISKYEFTQPSEEREFHDYIIKVYSPRMIIFEKLRAICQQMTEYTDIVKTSQSPRPRDFYDIYTVKENLEPSLNLNDSDNQQMVKDFFKIKKVPLHLIEKIKDPLVRDFHESGFASLKDTVIDNDNLMPFEFYYDYVVQLVDELKPVWSYASNSSG</sequence>
<keyword evidence="2" id="KW-1185">Reference proteome</keyword>
<dbReference type="EMBL" id="FMYI01000013">
    <property type="protein sequence ID" value="SDC60400.1"/>
    <property type="molecule type" value="Genomic_DNA"/>
</dbReference>
<dbReference type="GO" id="GO:0016740">
    <property type="term" value="F:transferase activity"/>
    <property type="evidence" value="ECO:0007669"/>
    <property type="project" value="UniProtKB-KW"/>
</dbReference>
<dbReference type="Proteomes" id="UP000242949">
    <property type="component" value="Unassembled WGS sequence"/>
</dbReference>
<protein>
    <submittedName>
        <fullName evidence="1">Nucleotidyl transferase AbiEii toxin, Type IV TA system</fullName>
    </submittedName>
</protein>
<organism evidence="1 2">
    <name type="scientific">Pelagirhabdus alkalitolerans</name>
    <dbReference type="NCBI Taxonomy" id="1612202"/>
    <lineage>
        <taxon>Bacteria</taxon>
        <taxon>Bacillati</taxon>
        <taxon>Bacillota</taxon>
        <taxon>Bacilli</taxon>
        <taxon>Bacillales</taxon>
        <taxon>Bacillaceae</taxon>
        <taxon>Pelagirhabdus</taxon>
    </lineage>
</organism>
<dbReference type="Gene3D" id="3.10.450.620">
    <property type="entry name" value="JHP933, nucleotidyltransferase-like core domain"/>
    <property type="match status" value="1"/>
</dbReference>
<dbReference type="InterPro" id="IPR014942">
    <property type="entry name" value="AbiEii"/>
</dbReference>
<evidence type="ECO:0000313" key="2">
    <source>
        <dbReference type="Proteomes" id="UP000242949"/>
    </source>
</evidence>
<dbReference type="RefSeq" id="WP_176759294.1">
    <property type="nucleotide sequence ID" value="NZ_FMYI01000013.1"/>
</dbReference>